<dbReference type="InterPro" id="IPR037883">
    <property type="entry name" value="Knr4/Smi1-like_sf"/>
</dbReference>
<dbReference type="Pfam" id="PF09346">
    <property type="entry name" value="SMI1_KNR4"/>
    <property type="match status" value="1"/>
</dbReference>
<comment type="caution">
    <text evidence="2">The sequence shown here is derived from an EMBL/GenBank/DDBJ whole genome shotgun (WGS) entry which is preliminary data.</text>
</comment>
<dbReference type="Proteomes" id="UP001440984">
    <property type="component" value="Unassembled WGS sequence"/>
</dbReference>
<dbReference type="EMBL" id="JBDZYD010000020">
    <property type="protein sequence ID" value="MEQ0565468.1"/>
    <property type="molecule type" value="Genomic_DNA"/>
</dbReference>
<evidence type="ECO:0000259" key="1">
    <source>
        <dbReference type="SMART" id="SM00860"/>
    </source>
</evidence>
<sequence length="528" mass="55567">MTAVDAGYGEIARAMAGALHAGAGAGWTAATLQLRHTGGAVTCRAWSDVHEHLTVDFVPIAMSLGGKPPSALEVRLTADGGYTFTARPDVAAVSPGMLVFDAGFRYPGHPRPGLPRPAGTEPTTAPTDPAVLAEVTGLASEFAGLYTAIKGTPPPWPAGRTEAEVAAAEARIGVRLPEDLRALYLVADGDPAESGLLGPYSHHGLDQLVADYLEGEPGSYGWEDGLHDDGVVFEPAPFGRMKRLSRNDWWVTFGGDRAMNYLAVDLDPATDGRPGQVFEYGRDIYGPLRLVSGSITDMLTEAVSAVRAGKYEDPGGTYLSPETGLRGGDERSYHEIVSKAAEVDLAEAVAGVVAPELVQLLYVNDAADVNLAVFEPLGSLRQLSINRARSVTPSIAGLPELESLQIEAGQVDLAALAGHPALWDLELTRVGSPVEVAVLATLPRLLRLNLEGSAVRDWGEVCALPGLKVLRVDAQQIPELLACGKPLPPLAALFVSGQTTLRQMSELRTAFGHGDADGEVVEISGTLT</sequence>
<accession>A0ABV0LT57</accession>
<dbReference type="SMART" id="SM00860">
    <property type="entry name" value="SMI1_KNR4"/>
    <property type="match status" value="1"/>
</dbReference>
<name>A0ABV0LT57_9PSEU</name>
<dbReference type="SUPFAM" id="SSF52058">
    <property type="entry name" value="L domain-like"/>
    <property type="match status" value="1"/>
</dbReference>
<feature type="domain" description="Knr4/Smi1-like" evidence="1">
    <location>
        <begin position="159"/>
        <end position="301"/>
    </location>
</feature>
<protein>
    <submittedName>
        <fullName evidence="2">SMI1/KNR4 family protein</fullName>
    </submittedName>
</protein>
<dbReference type="Gene3D" id="3.80.10.10">
    <property type="entry name" value="Ribonuclease Inhibitor"/>
    <property type="match status" value="1"/>
</dbReference>
<organism evidence="2 3">
    <name type="scientific">Amycolatopsis melonis</name>
    <dbReference type="NCBI Taxonomy" id="3156488"/>
    <lineage>
        <taxon>Bacteria</taxon>
        <taxon>Bacillati</taxon>
        <taxon>Actinomycetota</taxon>
        <taxon>Actinomycetes</taxon>
        <taxon>Pseudonocardiales</taxon>
        <taxon>Pseudonocardiaceae</taxon>
        <taxon>Amycolatopsis</taxon>
    </lineage>
</organism>
<dbReference type="InterPro" id="IPR032675">
    <property type="entry name" value="LRR_dom_sf"/>
</dbReference>
<dbReference type="RefSeq" id="WP_348956559.1">
    <property type="nucleotide sequence ID" value="NZ_JBDZYD010000020.1"/>
</dbReference>
<proteinExistence type="predicted"/>
<reference evidence="2 3" key="1">
    <citation type="submission" date="2024-05" db="EMBL/GenBank/DDBJ databases">
        <authorList>
            <person name="Zhao H."/>
            <person name="Xu Y."/>
            <person name="Lin S."/>
            <person name="Spain J.C."/>
            <person name="Zhou N.-Y."/>
        </authorList>
    </citation>
    <scope>NUCLEOTIDE SEQUENCE [LARGE SCALE GENOMIC DNA]</scope>
    <source>
        <strain evidence="2 3">NEAU-NG30</strain>
    </source>
</reference>
<dbReference type="SUPFAM" id="SSF160631">
    <property type="entry name" value="SMI1/KNR4-like"/>
    <property type="match status" value="1"/>
</dbReference>
<evidence type="ECO:0000313" key="3">
    <source>
        <dbReference type="Proteomes" id="UP001440984"/>
    </source>
</evidence>
<evidence type="ECO:0000313" key="2">
    <source>
        <dbReference type="EMBL" id="MEQ0565468.1"/>
    </source>
</evidence>
<keyword evidence="3" id="KW-1185">Reference proteome</keyword>
<dbReference type="InterPro" id="IPR018958">
    <property type="entry name" value="Knr4/Smi1-like_dom"/>
</dbReference>
<gene>
    <name evidence="2" type="ORF">ABJI51_40870</name>
</gene>